<dbReference type="GO" id="GO:0005524">
    <property type="term" value="F:ATP binding"/>
    <property type="evidence" value="ECO:0007669"/>
    <property type="project" value="UniProtKB-KW"/>
</dbReference>
<comment type="catalytic activity">
    <reaction evidence="8">
        <text>L-seryl-[protein] + ATP = O-phospho-L-seryl-[protein] + ADP + H(+)</text>
        <dbReference type="Rhea" id="RHEA:17989"/>
        <dbReference type="Rhea" id="RHEA-COMP:9863"/>
        <dbReference type="Rhea" id="RHEA-COMP:11604"/>
        <dbReference type="ChEBI" id="CHEBI:15378"/>
        <dbReference type="ChEBI" id="CHEBI:29999"/>
        <dbReference type="ChEBI" id="CHEBI:30616"/>
        <dbReference type="ChEBI" id="CHEBI:83421"/>
        <dbReference type="ChEBI" id="CHEBI:456216"/>
        <dbReference type="EC" id="2.7.11.1"/>
    </reaction>
</comment>
<evidence type="ECO:0000256" key="6">
    <source>
        <dbReference type="ARBA" id="ARBA00022840"/>
    </source>
</evidence>
<dbReference type="GO" id="GO:0007166">
    <property type="term" value="P:cell surface receptor signaling pathway"/>
    <property type="evidence" value="ECO:0007669"/>
    <property type="project" value="InterPro"/>
</dbReference>
<dbReference type="PANTHER" id="PTHR27002:SF883">
    <property type="entry name" value="PROTEIN KINASE DOMAIN-CONTAINING PROTEIN"/>
    <property type="match status" value="1"/>
</dbReference>
<reference evidence="11" key="3">
    <citation type="submission" date="2006-01" db="EMBL/GenBank/DDBJ databases">
        <authorList>
            <person name="Buell R."/>
        </authorList>
    </citation>
    <scope>NUCLEOTIDE SEQUENCE</scope>
</reference>
<organism evidence="11">
    <name type="scientific">Oryza sativa subsp. japonica</name>
    <name type="common">Rice</name>
    <dbReference type="NCBI Taxonomy" id="39947"/>
    <lineage>
        <taxon>Eukaryota</taxon>
        <taxon>Viridiplantae</taxon>
        <taxon>Streptophyta</taxon>
        <taxon>Embryophyta</taxon>
        <taxon>Tracheophyta</taxon>
        <taxon>Spermatophyta</taxon>
        <taxon>Magnoliopsida</taxon>
        <taxon>Liliopsida</taxon>
        <taxon>Poales</taxon>
        <taxon>Poaceae</taxon>
        <taxon>BOP clade</taxon>
        <taxon>Oryzoideae</taxon>
        <taxon>Oryzeae</taxon>
        <taxon>Oryzinae</taxon>
        <taxon>Oryza</taxon>
        <taxon>Oryza sativa</taxon>
    </lineage>
</organism>
<evidence type="ECO:0000256" key="7">
    <source>
        <dbReference type="ARBA" id="ARBA00047899"/>
    </source>
</evidence>
<dbReference type="PlantReactome" id="R-OSA-1119318">
    <property type="pathway name" value="Proline biosynthesis V (from arginine)"/>
</dbReference>
<dbReference type="PROSITE" id="PS00108">
    <property type="entry name" value="PROTEIN_KINASE_ST"/>
    <property type="match status" value="1"/>
</dbReference>
<dbReference type="InterPro" id="IPR045766">
    <property type="entry name" value="MCAfunc"/>
</dbReference>
<dbReference type="InterPro" id="IPR000719">
    <property type="entry name" value="Prot_kinase_dom"/>
</dbReference>
<name>Q2QZT9_ORYSJ</name>
<keyword evidence="6" id="KW-0067">ATP-binding</keyword>
<keyword evidence="2" id="KW-0723">Serine/threonine-protein kinase</keyword>
<dbReference type="Pfam" id="PF19584">
    <property type="entry name" value="MCAfunc"/>
    <property type="match status" value="1"/>
</dbReference>
<dbReference type="Gene3D" id="3.30.200.20">
    <property type="entry name" value="Phosphorylase Kinase, domain 1"/>
    <property type="match status" value="1"/>
</dbReference>
<dbReference type="PROSITE" id="PS50011">
    <property type="entry name" value="PROTEIN_KINASE_DOM"/>
    <property type="match status" value="1"/>
</dbReference>
<reference evidence="11" key="2">
    <citation type="submission" date="2005-04" db="EMBL/GenBank/DDBJ databases">
        <authorList>
            <person name="Buell C.R."/>
            <person name="Wing R.A."/>
            <person name="McCombie W.A."/>
            <person name="Ouyang S."/>
        </authorList>
    </citation>
    <scope>NUCLEOTIDE SEQUENCE</scope>
</reference>
<keyword evidence="4" id="KW-0547">Nucleotide-binding</keyword>
<dbReference type="CDD" id="cd21037">
    <property type="entry name" value="MLKL_NTD"/>
    <property type="match status" value="1"/>
</dbReference>
<protein>
    <recommendedName>
        <fullName evidence="1">non-specific serine/threonine protein kinase</fullName>
        <ecNumber evidence="1">2.7.11.1</ecNumber>
    </recommendedName>
</protein>
<reference evidence="11" key="1">
    <citation type="journal article" date="2005" name="BMC Biol.">
        <title>The sequence of rice chromosomes 11 and 12, rich in disease resistance genes and recent gene duplications.</title>
        <authorList>
            <consortium name="The rice chromosomes 11 and 12 sequencing consortia"/>
        </authorList>
    </citation>
    <scope>NUCLEOTIDE SEQUENCE [LARGE SCALE GENOMIC DNA]</scope>
</reference>
<feature type="domain" description="Protein kinase" evidence="10">
    <location>
        <begin position="99"/>
        <end position="453"/>
    </location>
</feature>
<dbReference type="FunFam" id="1.10.510.10:FF:001023">
    <property type="entry name" value="Os07g0541700 protein"/>
    <property type="match status" value="1"/>
</dbReference>
<dbReference type="HOGENOM" id="CLU_000288_158_2_1"/>
<dbReference type="SUPFAM" id="SSF56112">
    <property type="entry name" value="Protein kinase-like (PK-like)"/>
    <property type="match status" value="1"/>
</dbReference>
<evidence type="ECO:0000256" key="1">
    <source>
        <dbReference type="ARBA" id="ARBA00012513"/>
    </source>
</evidence>
<dbReference type="GO" id="GO:0004674">
    <property type="term" value="F:protein serine/threonine kinase activity"/>
    <property type="evidence" value="ECO:0007669"/>
    <property type="project" value="UniProtKB-KW"/>
</dbReference>
<evidence type="ECO:0000256" key="8">
    <source>
        <dbReference type="ARBA" id="ARBA00048679"/>
    </source>
</evidence>
<evidence type="ECO:0000256" key="3">
    <source>
        <dbReference type="ARBA" id="ARBA00022679"/>
    </source>
</evidence>
<dbReference type="SMART" id="SM00220">
    <property type="entry name" value="S_TKc"/>
    <property type="match status" value="1"/>
</dbReference>
<evidence type="ECO:0000259" key="10">
    <source>
        <dbReference type="PROSITE" id="PS50011"/>
    </source>
</evidence>
<dbReference type="Gene3D" id="1.10.510.10">
    <property type="entry name" value="Transferase(Phosphotransferase) domain 1"/>
    <property type="match status" value="1"/>
</dbReference>
<dbReference type="SMR" id="Q2QZT9"/>
<accession>Q2QZT9</accession>
<evidence type="ECO:0000256" key="9">
    <source>
        <dbReference type="SAM" id="MobiDB-lite"/>
    </source>
</evidence>
<keyword evidence="3" id="KW-0808">Transferase</keyword>
<proteinExistence type="predicted"/>
<evidence type="ECO:0000313" key="11">
    <source>
        <dbReference type="EMBL" id="ABA95276.1"/>
    </source>
</evidence>
<gene>
    <name evidence="11" type="ordered locus">LOC_Os11g44860</name>
</gene>
<evidence type="ECO:0000256" key="5">
    <source>
        <dbReference type="ARBA" id="ARBA00022777"/>
    </source>
</evidence>
<dbReference type="EMBL" id="DP000010">
    <property type="protein sequence ID" value="ABA95276.1"/>
    <property type="molecule type" value="Genomic_DNA"/>
</dbReference>
<dbReference type="InterPro" id="IPR036537">
    <property type="entry name" value="Adaptor_Cbl_N_dom_sf"/>
</dbReference>
<dbReference type="Pfam" id="PF00069">
    <property type="entry name" value="Pkinase"/>
    <property type="match status" value="1"/>
</dbReference>
<dbReference type="PANTHER" id="PTHR27002">
    <property type="entry name" value="RECEPTOR-LIKE SERINE/THREONINE-PROTEIN KINASE SD1-8"/>
    <property type="match status" value="1"/>
</dbReference>
<dbReference type="EC" id="2.7.11.1" evidence="1"/>
<dbReference type="InterPro" id="IPR008271">
    <property type="entry name" value="Ser/Thr_kinase_AS"/>
</dbReference>
<comment type="catalytic activity">
    <reaction evidence="7">
        <text>L-threonyl-[protein] + ATP = O-phospho-L-threonyl-[protein] + ADP + H(+)</text>
        <dbReference type="Rhea" id="RHEA:46608"/>
        <dbReference type="Rhea" id="RHEA-COMP:11060"/>
        <dbReference type="Rhea" id="RHEA-COMP:11605"/>
        <dbReference type="ChEBI" id="CHEBI:15378"/>
        <dbReference type="ChEBI" id="CHEBI:30013"/>
        <dbReference type="ChEBI" id="CHEBI:30616"/>
        <dbReference type="ChEBI" id="CHEBI:61977"/>
        <dbReference type="ChEBI" id="CHEBI:456216"/>
        <dbReference type="EC" id="2.7.11.1"/>
    </reaction>
</comment>
<dbReference type="InterPro" id="IPR059179">
    <property type="entry name" value="MLKL-like_MCAfunc"/>
</dbReference>
<sequence>MASEAVSMAANIAQLTGVDALGLITMIVEAAKAARRNKRTCLELARLVEQVGDLLRALQEQPGVTVMERPETSAPLRELQETLRRAHELVESCRRRGSYPRRLFAGKEQGESLREVQSKISIYLQLFPIICHIDGTRLLVRVIADGAAAARSPRPEVYILYGICSTPTKSSSRYRFEKFSYSQLVHATNDFSLDSQLEQSTLATLYKGKLHGNDVTIKRLSLLTSDFVDELIVAILQAFAGAATARSILDWPTRFRIIEGIAQGLAYLHNYSRVCIIHRDLKPSNILLDSDMNPKISNFELAEMLSSGTDEQKTDNVVGSIGFSAPEYMHKGIFSVKTDVYSFGVMVLEIISGKRWTQPNQTRFHKDLLTWAWVRSWCCGARVARRLKELVDPPLHAASFRGGALPRCLSLPARRRALSQQREMRRCARAALLCIQESPKRRPAMPEVVHMLRPRGKATPPLPGRSRFTAARASSIHGGETSS</sequence>
<dbReference type="Gene3D" id="1.20.930.20">
    <property type="entry name" value="Adaptor protein Cbl, N-terminal domain"/>
    <property type="match status" value="1"/>
</dbReference>
<dbReference type="InterPro" id="IPR011009">
    <property type="entry name" value="Kinase-like_dom_sf"/>
</dbReference>
<evidence type="ECO:0000256" key="4">
    <source>
        <dbReference type="ARBA" id="ARBA00022741"/>
    </source>
</evidence>
<evidence type="ECO:0000256" key="2">
    <source>
        <dbReference type="ARBA" id="ARBA00022527"/>
    </source>
</evidence>
<feature type="region of interest" description="Disordered" evidence="9">
    <location>
        <begin position="454"/>
        <end position="483"/>
    </location>
</feature>
<keyword evidence="5 11" id="KW-0418">Kinase</keyword>
<dbReference type="AlphaFoldDB" id="Q2QZT9"/>